<comment type="similarity">
    <text evidence="3 14">Belongs to the annexin family.</text>
</comment>
<keyword evidence="6" id="KW-0479">Metal-binding</keyword>
<evidence type="ECO:0000256" key="9">
    <source>
        <dbReference type="ARBA" id="ARBA00023216"/>
    </source>
</evidence>
<dbReference type="Gene3D" id="1.10.220.10">
    <property type="entry name" value="Annexin"/>
    <property type="match status" value="4"/>
</dbReference>
<dbReference type="InterPro" id="IPR001464">
    <property type="entry name" value="Annexin"/>
</dbReference>
<comment type="subcellular location">
    <subcellularLocation>
        <location evidence="1">Host cell</location>
    </subcellularLocation>
    <subcellularLocation>
        <location evidence="2">Secreted</location>
        <location evidence="2">Extracellular exosome</location>
    </subcellularLocation>
    <subcellularLocation>
        <location evidence="12">Tegument</location>
    </subcellularLocation>
</comment>
<dbReference type="FunFam" id="1.10.220.10:FF:000005">
    <property type="entry name" value="Annexin"/>
    <property type="match status" value="1"/>
</dbReference>
<dbReference type="InterPro" id="IPR018252">
    <property type="entry name" value="Annexin_repeat_CS"/>
</dbReference>
<comment type="subunit">
    <text evidence="4">Homodimer.</text>
</comment>
<organism evidence="15 16">
    <name type="scientific">Pinctada imbricata</name>
    <name type="common">Atlantic pearl-oyster</name>
    <name type="synonym">Pinctada martensii</name>
    <dbReference type="NCBI Taxonomy" id="66713"/>
    <lineage>
        <taxon>Eukaryota</taxon>
        <taxon>Metazoa</taxon>
        <taxon>Spiralia</taxon>
        <taxon>Lophotrochozoa</taxon>
        <taxon>Mollusca</taxon>
        <taxon>Bivalvia</taxon>
        <taxon>Autobranchia</taxon>
        <taxon>Pteriomorphia</taxon>
        <taxon>Pterioida</taxon>
        <taxon>Pterioidea</taxon>
        <taxon>Pteriidae</taxon>
        <taxon>Pinctada</taxon>
    </lineage>
</organism>
<dbReference type="GO" id="GO:0001786">
    <property type="term" value="F:phosphatidylserine binding"/>
    <property type="evidence" value="ECO:0007669"/>
    <property type="project" value="TreeGrafter"/>
</dbReference>
<proteinExistence type="inferred from homology"/>
<name>A0AA88XTD6_PINIB</name>
<dbReference type="Proteomes" id="UP001186944">
    <property type="component" value="Unassembled WGS sequence"/>
</dbReference>
<dbReference type="GO" id="GO:0005544">
    <property type="term" value="F:calcium-dependent phospholipid binding"/>
    <property type="evidence" value="ECO:0007669"/>
    <property type="project" value="UniProtKB-KW"/>
</dbReference>
<evidence type="ECO:0000256" key="11">
    <source>
        <dbReference type="ARBA" id="ARBA00059330"/>
    </source>
</evidence>
<dbReference type="GO" id="GO:0005886">
    <property type="term" value="C:plasma membrane"/>
    <property type="evidence" value="ECO:0007669"/>
    <property type="project" value="TreeGrafter"/>
</dbReference>
<evidence type="ECO:0000256" key="2">
    <source>
        <dbReference type="ARBA" id="ARBA00004550"/>
    </source>
</evidence>
<keyword evidence="9 14" id="KW-0041">Annexin</keyword>
<dbReference type="AlphaFoldDB" id="A0AA88XTD6"/>
<dbReference type="GO" id="GO:0005576">
    <property type="term" value="C:extracellular region"/>
    <property type="evidence" value="ECO:0007669"/>
    <property type="project" value="UniProtKB-SubCell"/>
</dbReference>
<evidence type="ECO:0000313" key="16">
    <source>
        <dbReference type="Proteomes" id="UP001186944"/>
    </source>
</evidence>
<dbReference type="FunFam" id="1.10.220.10:FF:000002">
    <property type="entry name" value="Annexin"/>
    <property type="match status" value="1"/>
</dbReference>
<dbReference type="GO" id="GO:0005509">
    <property type="term" value="F:calcium ion binding"/>
    <property type="evidence" value="ECO:0007669"/>
    <property type="project" value="InterPro"/>
</dbReference>
<dbReference type="PRINTS" id="PR00196">
    <property type="entry name" value="ANNEXIN"/>
</dbReference>
<dbReference type="GO" id="GO:0005737">
    <property type="term" value="C:cytoplasm"/>
    <property type="evidence" value="ECO:0007669"/>
    <property type="project" value="TreeGrafter"/>
</dbReference>
<dbReference type="PROSITE" id="PS00223">
    <property type="entry name" value="ANNEXIN_1"/>
    <property type="match status" value="1"/>
</dbReference>
<dbReference type="GO" id="GO:0012506">
    <property type="term" value="C:vesicle membrane"/>
    <property type="evidence" value="ECO:0007669"/>
    <property type="project" value="TreeGrafter"/>
</dbReference>
<dbReference type="EMBL" id="VSWD01000010">
    <property type="protein sequence ID" value="KAK3091313.1"/>
    <property type="molecule type" value="Genomic_DNA"/>
</dbReference>
<comment type="caution">
    <text evidence="15">The sequence shown here is derived from an EMBL/GenBank/DDBJ whole genome shotgun (WGS) entry which is preliminary data.</text>
</comment>
<evidence type="ECO:0000256" key="4">
    <source>
        <dbReference type="ARBA" id="ARBA00011738"/>
    </source>
</evidence>
<dbReference type="PANTHER" id="PTHR10502">
    <property type="entry name" value="ANNEXIN"/>
    <property type="match status" value="1"/>
</dbReference>
<comment type="domain">
    <text evidence="14">A pair of annexin repeats may form one binding site for calcium and phospholipid.</text>
</comment>
<keyword evidence="16" id="KW-1185">Reference proteome</keyword>
<keyword evidence="5" id="KW-0597">Phosphoprotein</keyword>
<keyword evidence="8 14" id="KW-0106">Calcium</keyword>
<dbReference type="InterPro" id="IPR018502">
    <property type="entry name" value="Annexin_repeat"/>
</dbReference>
<dbReference type="PROSITE" id="PS51897">
    <property type="entry name" value="ANNEXIN_2"/>
    <property type="match status" value="4"/>
</dbReference>
<dbReference type="GO" id="GO:0043657">
    <property type="term" value="C:host cell"/>
    <property type="evidence" value="ECO:0007669"/>
    <property type="project" value="UniProtKB-SubCell"/>
</dbReference>
<comment type="function">
    <text evidence="11">Involved in reproduction of the worm. Involved in host-parasite interaction. Delivered into the host cell by means of parasite exosomes. Binds to acidic phospholipid membranes in a calcium-dependent manner in vitro. Causes aggregation of liposomes in the presence of calcium, but not in its absence. Likely to promote membrane fusion. May provide structural integrity within the tegument.</text>
</comment>
<dbReference type="FunFam" id="1.10.220.10:FF:000003">
    <property type="entry name" value="Annexin"/>
    <property type="match status" value="1"/>
</dbReference>
<evidence type="ECO:0000256" key="14">
    <source>
        <dbReference type="RuleBase" id="RU003540"/>
    </source>
</evidence>
<evidence type="ECO:0000256" key="1">
    <source>
        <dbReference type="ARBA" id="ARBA00004340"/>
    </source>
</evidence>
<reference evidence="15" key="1">
    <citation type="submission" date="2019-08" db="EMBL/GenBank/DDBJ databases">
        <title>The improved chromosome-level genome for the pearl oyster Pinctada fucata martensii using PacBio sequencing and Hi-C.</title>
        <authorList>
            <person name="Zheng Z."/>
        </authorList>
    </citation>
    <scope>NUCLEOTIDE SEQUENCE</scope>
    <source>
        <strain evidence="15">ZZ-2019</strain>
        <tissue evidence="15">Adductor muscle</tissue>
    </source>
</reference>
<dbReference type="SUPFAM" id="SSF47874">
    <property type="entry name" value="Annexin"/>
    <property type="match status" value="1"/>
</dbReference>
<evidence type="ECO:0000256" key="5">
    <source>
        <dbReference type="ARBA" id="ARBA00022553"/>
    </source>
</evidence>
<dbReference type="FunFam" id="1.10.220.10:FF:000001">
    <property type="entry name" value="Annexin"/>
    <property type="match status" value="1"/>
</dbReference>
<dbReference type="InterPro" id="IPR037104">
    <property type="entry name" value="Annexin_sf"/>
</dbReference>
<keyword evidence="7 14" id="KW-0677">Repeat</keyword>
<sequence>MTPDFILPLYNFVGTDEKAIIDVLGYRTCEQRQQIKTLFKTMFGKDLVKELKSELGGRFEDCVIALMMKEDEYDASELKRAMRGMGTDEDALIEILCSRTNKQIKAINEIYKKMYGRTLEQDVISDTSGHFKRLMVALANGGRMENQPVDMNKAQQDAQRLYQAGEKKLGTDESTFNAILASQSYEQLRAVFDSYPKISGKDIESAIKSEMSGNLETGMVSIVRVVRNRPAYFAKKLYNSMKGLGTDDRTLIRIVVTRAEVDMVQIKQEFQKIYGKTLDAFIRVCIQTNKCDFIVLGSSFSLRQ</sequence>
<evidence type="ECO:0000256" key="6">
    <source>
        <dbReference type="ARBA" id="ARBA00022723"/>
    </source>
</evidence>
<dbReference type="GO" id="GO:0005634">
    <property type="term" value="C:nucleus"/>
    <property type="evidence" value="ECO:0007669"/>
    <property type="project" value="TreeGrafter"/>
</dbReference>
<dbReference type="SMART" id="SM00335">
    <property type="entry name" value="ANX"/>
    <property type="match status" value="4"/>
</dbReference>
<evidence type="ECO:0000256" key="10">
    <source>
        <dbReference type="ARBA" id="ARBA00023302"/>
    </source>
</evidence>
<dbReference type="PANTHER" id="PTHR10502:SF102">
    <property type="entry name" value="ANNEXIN B11"/>
    <property type="match status" value="1"/>
</dbReference>
<keyword evidence="10 14" id="KW-0111">Calcium/phospholipid-binding</keyword>
<evidence type="ECO:0000256" key="3">
    <source>
        <dbReference type="ARBA" id="ARBA00007831"/>
    </source>
</evidence>
<evidence type="ECO:0000256" key="12">
    <source>
        <dbReference type="ARBA" id="ARBA00060393"/>
    </source>
</evidence>
<gene>
    <name evidence="15" type="ORF">FSP39_018862</name>
</gene>
<evidence type="ECO:0000313" key="15">
    <source>
        <dbReference type="EMBL" id="KAK3091313.1"/>
    </source>
</evidence>
<dbReference type="Pfam" id="PF00191">
    <property type="entry name" value="Annexin"/>
    <property type="match status" value="4"/>
</dbReference>
<protein>
    <recommendedName>
        <fullName evidence="13 14">Annexin</fullName>
    </recommendedName>
</protein>
<accession>A0AA88XTD6</accession>
<evidence type="ECO:0000256" key="13">
    <source>
        <dbReference type="ARBA" id="ARBA00077076"/>
    </source>
</evidence>
<evidence type="ECO:0000256" key="8">
    <source>
        <dbReference type="ARBA" id="ARBA00022837"/>
    </source>
</evidence>
<evidence type="ECO:0000256" key="7">
    <source>
        <dbReference type="ARBA" id="ARBA00022737"/>
    </source>
</evidence>